<dbReference type="Proteomes" id="UP000182108">
    <property type="component" value="Unassembled WGS sequence"/>
</dbReference>
<dbReference type="AlphaFoldDB" id="A0A0K6IUN2"/>
<dbReference type="RefSeq" id="WP_055423356.1">
    <property type="nucleotide sequence ID" value="NZ_CYHH01000004.1"/>
</dbReference>
<dbReference type="EMBL" id="CYHH01000004">
    <property type="protein sequence ID" value="CUB07037.1"/>
    <property type="molecule type" value="Genomic_DNA"/>
</dbReference>
<evidence type="ECO:0000313" key="2">
    <source>
        <dbReference type="Proteomes" id="UP000182108"/>
    </source>
</evidence>
<accession>A0A0K6IUN2</accession>
<reference evidence="2" key="1">
    <citation type="submission" date="2015-08" db="EMBL/GenBank/DDBJ databases">
        <authorList>
            <person name="Babu N.S."/>
            <person name="Beckwith C.J."/>
            <person name="Beseler K.G."/>
            <person name="Brison A."/>
            <person name="Carone J.V."/>
            <person name="Caskin T.P."/>
            <person name="Diamond M."/>
            <person name="Durham M.E."/>
            <person name="Foxe J.M."/>
            <person name="Go M."/>
            <person name="Henderson B.A."/>
            <person name="Jones I.B."/>
            <person name="McGettigan J.A."/>
            <person name="Micheletti S.J."/>
            <person name="Nasrallah M.E."/>
            <person name="Ortiz D."/>
            <person name="Piller C.R."/>
            <person name="Privatt S.R."/>
            <person name="Schneider S.L."/>
            <person name="Sharp S."/>
            <person name="Smith T.C."/>
            <person name="Stanton J.D."/>
            <person name="Ullery H.E."/>
            <person name="Wilson R.J."/>
            <person name="Serrano M.G."/>
            <person name="Buck G."/>
            <person name="Lee V."/>
            <person name="Wang Y."/>
            <person name="Carvalho R."/>
            <person name="Voegtly L."/>
            <person name="Shi R."/>
            <person name="Duckworth R."/>
            <person name="Johnson A."/>
            <person name="Loviza R."/>
            <person name="Walstead R."/>
            <person name="Shah Z."/>
            <person name="Kiflezghi M."/>
            <person name="Wade K."/>
            <person name="Ball S.L."/>
            <person name="Bradley K.W."/>
            <person name="Asai D.J."/>
            <person name="Bowman C.A."/>
            <person name="Russell D.A."/>
            <person name="Pope W.H."/>
            <person name="Jacobs-Sera D."/>
            <person name="Hendrix R.W."/>
            <person name="Hatfull G.F."/>
        </authorList>
    </citation>
    <scope>NUCLEOTIDE SEQUENCE [LARGE SCALE GENOMIC DNA]</scope>
    <source>
        <strain evidence="2">JCM 19170</strain>
    </source>
</reference>
<organism evidence="1 2">
    <name type="scientific">Tepidiphilus thermophilus</name>
    <dbReference type="NCBI Taxonomy" id="876478"/>
    <lineage>
        <taxon>Bacteria</taxon>
        <taxon>Pseudomonadati</taxon>
        <taxon>Pseudomonadota</taxon>
        <taxon>Hydrogenophilia</taxon>
        <taxon>Hydrogenophilales</taxon>
        <taxon>Hydrogenophilaceae</taxon>
        <taxon>Tepidiphilus</taxon>
    </lineage>
</organism>
<evidence type="ECO:0000313" key="1">
    <source>
        <dbReference type="EMBL" id="CUB07037.1"/>
    </source>
</evidence>
<dbReference type="OrthoDB" id="5297048at2"/>
<name>A0A0K6IUN2_9PROT</name>
<sequence>MSYVVKVVFGPDREYEFYTNAEAVEALDRNVARDWLVREMEALECDAPNPMGKVLVVDLILNLAKCAGEARFAEGGEWAQTFAQVVARLLDRPVARIDVENFTVG</sequence>
<gene>
    <name evidence="1" type="ORF">Ga0061068_104170</name>
</gene>
<keyword evidence="2" id="KW-1185">Reference proteome</keyword>
<proteinExistence type="predicted"/>
<protein>
    <submittedName>
        <fullName evidence="1">Uncharacterized protein</fullName>
    </submittedName>
</protein>